<reference evidence="2" key="2">
    <citation type="submission" date="2019-02" db="EMBL/GenBank/DDBJ databases">
        <title>Granulicella sibirica sp. nov., a psychrotolerant acidobacterium isolated from an organic soil layer in forested tundra, West Siberia.</title>
        <authorList>
            <person name="Oshkin I.Y."/>
            <person name="Kulichevskaya I.S."/>
            <person name="Rijpstra W.I.C."/>
            <person name="Sinninghe Damste J.S."/>
            <person name="Rakitin A.L."/>
            <person name="Ravin N.V."/>
            <person name="Dedysh S.N."/>
        </authorList>
    </citation>
    <scope>NUCLEOTIDE SEQUENCE [LARGE SCALE GENOMIC DNA]</scope>
    <source>
        <strain evidence="2">AF10</strain>
    </source>
</reference>
<evidence type="ECO:0000313" key="1">
    <source>
        <dbReference type="EMBL" id="RXH57468.1"/>
    </source>
</evidence>
<organism evidence="1 2">
    <name type="scientific">Granulicella sibirica</name>
    <dbReference type="NCBI Taxonomy" id="2479048"/>
    <lineage>
        <taxon>Bacteria</taxon>
        <taxon>Pseudomonadati</taxon>
        <taxon>Acidobacteriota</taxon>
        <taxon>Terriglobia</taxon>
        <taxon>Terriglobales</taxon>
        <taxon>Acidobacteriaceae</taxon>
        <taxon>Granulicella</taxon>
    </lineage>
</organism>
<reference evidence="1 2" key="1">
    <citation type="submission" date="2018-11" db="EMBL/GenBank/DDBJ databases">
        <authorList>
            <person name="Mardanov A.V."/>
            <person name="Ravin N.V."/>
            <person name="Dedysh S.N."/>
        </authorList>
    </citation>
    <scope>NUCLEOTIDE SEQUENCE [LARGE SCALE GENOMIC DNA]</scope>
    <source>
        <strain evidence="1 2">AF10</strain>
    </source>
</reference>
<dbReference type="RefSeq" id="WP_161570827.1">
    <property type="nucleotide sequence ID" value="NZ_RDSM01000001.1"/>
</dbReference>
<dbReference type="Proteomes" id="UP000289437">
    <property type="component" value="Unassembled WGS sequence"/>
</dbReference>
<evidence type="ECO:0000313" key="2">
    <source>
        <dbReference type="Proteomes" id="UP000289437"/>
    </source>
</evidence>
<name>A0A4Q0T5U8_9BACT</name>
<proteinExistence type="predicted"/>
<keyword evidence="2" id="KW-1185">Reference proteome</keyword>
<comment type="caution">
    <text evidence="1">The sequence shown here is derived from an EMBL/GenBank/DDBJ whole genome shotgun (WGS) entry which is preliminary data.</text>
</comment>
<dbReference type="AlphaFoldDB" id="A0A4Q0T5U8"/>
<dbReference type="EMBL" id="RDSM01000001">
    <property type="protein sequence ID" value="RXH57468.1"/>
    <property type="molecule type" value="Genomic_DNA"/>
</dbReference>
<protein>
    <submittedName>
        <fullName evidence="1">Uncharacterized protein</fullName>
    </submittedName>
</protein>
<sequence length="47" mass="5407">MTDMFFPSVLIFAAISLVFALLPQYDSCTHLLCRLRKSLSDRLHKHA</sequence>
<accession>A0A4Q0T5U8</accession>
<gene>
    <name evidence="1" type="ORF">GRAN_0778</name>
</gene>
<dbReference type="OrthoDB" id="9994987at2"/>